<evidence type="ECO:0000256" key="8">
    <source>
        <dbReference type="ARBA" id="ARBA00023180"/>
    </source>
</evidence>
<protein>
    <recommendedName>
        <fullName evidence="11">Cadherin domain-containing protein</fullName>
    </recommendedName>
</protein>
<dbReference type="InterPro" id="IPR050174">
    <property type="entry name" value="Protocadherin/Cadherin-CA"/>
</dbReference>
<feature type="domain" description="Cadherin" evidence="11">
    <location>
        <begin position="1178"/>
        <end position="1282"/>
    </location>
</feature>
<feature type="domain" description="Cadherin" evidence="11">
    <location>
        <begin position="1283"/>
        <end position="1392"/>
    </location>
</feature>
<feature type="domain" description="Cadherin" evidence="11">
    <location>
        <begin position="1407"/>
        <end position="1496"/>
    </location>
</feature>
<dbReference type="PANTHER" id="PTHR24028">
    <property type="entry name" value="CADHERIN-87A"/>
    <property type="match status" value="1"/>
</dbReference>
<keyword evidence="8" id="KW-0325">Glycoprotein</keyword>
<feature type="domain" description="Cadherin" evidence="11">
    <location>
        <begin position="616"/>
        <end position="705"/>
    </location>
</feature>
<evidence type="ECO:0000256" key="3">
    <source>
        <dbReference type="ARBA" id="ARBA00022737"/>
    </source>
</evidence>
<dbReference type="InterPro" id="IPR015919">
    <property type="entry name" value="Cadherin-like_sf"/>
</dbReference>
<evidence type="ECO:0000313" key="13">
    <source>
        <dbReference type="Proteomes" id="UP001176940"/>
    </source>
</evidence>
<feature type="non-terminal residue" evidence="12">
    <location>
        <position position="1"/>
    </location>
</feature>
<organism evidence="12 13">
    <name type="scientific">Ranitomeya imitator</name>
    <name type="common">mimic poison frog</name>
    <dbReference type="NCBI Taxonomy" id="111125"/>
    <lineage>
        <taxon>Eukaryota</taxon>
        <taxon>Metazoa</taxon>
        <taxon>Chordata</taxon>
        <taxon>Craniata</taxon>
        <taxon>Vertebrata</taxon>
        <taxon>Euteleostomi</taxon>
        <taxon>Amphibia</taxon>
        <taxon>Batrachia</taxon>
        <taxon>Anura</taxon>
        <taxon>Neobatrachia</taxon>
        <taxon>Hyloidea</taxon>
        <taxon>Dendrobatidae</taxon>
        <taxon>Dendrobatinae</taxon>
        <taxon>Ranitomeya</taxon>
    </lineage>
</organism>
<dbReference type="PANTHER" id="PTHR24028:SF73">
    <property type="entry name" value="PROTOCADHERIN GAMMA-B3-RELATED"/>
    <property type="match status" value="1"/>
</dbReference>
<proteinExistence type="predicted"/>
<feature type="domain" description="Cadherin" evidence="11">
    <location>
        <begin position="275"/>
        <end position="379"/>
    </location>
</feature>
<dbReference type="Proteomes" id="UP001176940">
    <property type="component" value="Unassembled WGS sequence"/>
</dbReference>
<evidence type="ECO:0000256" key="1">
    <source>
        <dbReference type="ARBA" id="ARBA00004167"/>
    </source>
</evidence>
<keyword evidence="4 9" id="KW-0106">Calcium</keyword>
<feature type="domain" description="Cadherin" evidence="11">
    <location>
        <begin position="388"/>
        <end position="484"/>
    </location>
</feature>
<dbReference type="SMART" id="SM00112">
    <property type="entry name" value="CA"/>
    <property type="match status" value="12"/>
</dbReference>
<evidence type="ECO:0000256" key="9">
    <source>
        <dbReference type="PROSITE-ProRule" id="PRU00043"/>
    </source>
</evidence>
<feature type="domain" description="Cadherin" evidence="11">
    <location>
        <begin position="485"/>
        <end position="594"/>
    </location>
</feature>
<dbReference type="InterPro" id="IPR002126">
    <property type="entry name" value="Cadherin-like_dom"/>
</dbReference>
<evidence type="ECO:0000256" key="5">
    <source>
        <dbReference type="ARBA" id="ARBA00022889"/>
    </source>
</evidence>
<evidence type="ECO:0000313" key="12">
    <source>
        <dbReference type="EMBL" id="CAJ0938579.1"/>
    </source>
</evidence>
<feature type="domain" description="Cadherin" evidence="11">
    <location>
        <begin position="166"/>
        <end position="274"/>
    </location>
</feature>
<keyword evidence="7 10" id="KW-0472">Membrane</keyword>
<evidence type="ECO:0000256" key="7">
    <source>
        <dbReference type="ARBA" id="ARBA00023136"/>
    </source>
</evidence>
<dbReference type="Gene3D" id="2.60.40.60">
    <property type="entry name" value="Cadherins"/>
    <property type="match status" value="12"/>
</dbReference>
<name>A0ABN9LC95_9NEOB</name>
<dbReference type="InterPro" id="IPR032455">
    <property type="entry name" value="Cadherin_C"/>
</dbReference>
<sequence>LRKKTDYFLLDYKYEKDFSIIFLVRRRMAGLQLQEGQSVQGLRWQVIFPFLFSWLCHSVSGQIHYSIIEELRKGSIVGNLAKDLELNVKDLSRRKLRIVSDLSEKYFTINSDNGNLYIADRIDRETLCRAAADCVLMYDAVVENPLNIFSIKINIKDINDNPPKFILEIVEIEMSESTSPGRRFVLQKSEDLDVGVNSLISYSLSENQYFALGEKVSTDGSVFPELILEKPLDRETQNKHELILTASDGGNPVQTGTALINIIITDFNDNSPVFTQDVYKVSVRENIPVNSTILQVSASDEDEGVNAQITYSISTTSNNILLAFTIDSMNGEIRTRGRLDYEVNKFYEISLQAKDGGGLAAHAKILIEITDENDNAPEISITSSSDLISEDSAPGSVVALIKVHDRDSGENGEVQCIIIGDLPFELMSSTGNFYKLVTKSNLDRENISSYTITIQASDKGSPENMSRKVIRLDVSDVNDNAPVFEKFGYTAFVPENNSPGASIFSVQARDMDTDDNAKITYVIITRGNENEPLSSSISMNPVTGVIYAQRSFDYEKYKEFNIQIIARDNGSPSLNSSTMLRICIVDQNDNSPVILYPSPEVDSSTFEMVPWTSEQGSLVSKVVAVDADSGHNAWLSYFLQSPEPSLFTIDHHTGEIRTSRGFHEKDIMKHGIVVLVKDNGIPSRSASVTLTMVIADHFHQVLPELSSQSNKEESQSNLQFYLVIALALISFFFLLTVIIAVVSKYKESKPSAFGSLSTSLYPQVDPRFISQFHPGTLPLPYSYDVCGECFLKRKPNLGLSLRWLACMYDVCVTLDPSEREFAFLKPQHNVPVDSLIDADDSGIGNENTGDVVSGDNHLIQLRYSIPEETKKGFLVGTIAKDLGLNVKQLAMRKFHLSSEDAENFFHINVEDGNLYVSDRIDRETVCETASSCFLSLEAVVENPLSVFPVTVEIQDINDNPPVFSKSVINLEISELTHPGTKFILVNAVDLDAGINSLQSYKISENSYFNLREKISNDGRRYPELVLQKMLDREQQSSYEIILTALDGGQPVKTGTAVIKISVSDINDNPPLFTKELYQVSMAENAPVNSLVLQLDASDGDEGINGQITYSFSHINKIAQQVFSIDPTTGEIRTKGHLDFETTKSYDMIIEAEDGGGLVSHAKVVVKIIDANDNAPEIILSSISNALPEDALPGTLVALINIRDVDSGANGDISCKITGSLPFEIVSSSSKYYRLQTSNSLDREDNDVYNITITATDRGSPPLSTTKTIRLEVTDVNDNAPVFDQARYDVYVSENKAAGSSLFSVQASDLDLNDNSKIKYSIINGNIGDVPISSFLSINSETGDLYAQRLFDYEQLRELEVQIMAEDNGSPRLSSTVSTRIYVIDQNDNHPKILYPSSGRGGTAQYETVPRSSQKGYLVTKVVAVDADSGHNAWLSYEFLSSPEPSSFTIGRYSGEIRTSRTFEEKDPLKHSVVVIVKDHGKPPLSATVTLNLVIAENFQQDISKLNTESQNSDFTSNLNIYLVIALAAISFLFTLTVMAAIISRWRRSKSSHPKTFGYLTADMYSQVGPRFPVNYAASTLPYPCDMSIAVDSTENEFAFLKPAQIAPTENPIESDDSGIGINALSDTSSTDLIKQVTIITSVCE</sequence>
<dbReference type="InterPro" id="IPR020894">
    <property type="entry name" value="Cadherin_CS"/>
</dbReference>
<dbReference type="PRINTS" id="PR00205">
    <property type="entry name" value="CADHERIN"/>
</dbReference>
<evidence type="ECO:0000256" key="4">
    <source>
        <dbReference type="ARBA" id="ARBA00022837"/>
    </source>
</evidence>
<dbReference type="Pfam" id="PF08266">
    <property type="entry name" value="Cadherin_2"/>
    <property type="match status" value="2"/>
</dbReference>
<keyword evidence="6 10" id="KW-1133">Transmembrane helix</keyword>
<accession>A0ABN9LC95</accession>
<gene>
    <name evidence="12" type="ORF">RIMI_LOCUS7626545</name>
</gene>
<comment type="caution">
    <text evidence="12">The sequence shown here is derived from an EMBL/GenBank/DDBJ whole genome shotgun (WGS) entry which is preliminary data.</text>
</comment>
<keyword evidence="5" id="KW-0130">Cell adhesion</keyword>
<dbReference type="PROSITE" id="PS00232">
    <property type="entry name" value="CADHERIN_1"/>
    <property type="match status" value="6"/>
</dbReference>
<evidence type="ECO:0000256" key="2">
    <source>
        <dbReference type="ARBA" id="ARBA00022692"/>
    </source>
</evidence>
<feature type="transmembrane region" description="Helical" evidence="10">
    <location>
        <begin position="1520"/>
        <end position="1542"/>
    </location>
</feature>
<feature type="domain" description="Cadherin" evidence="11">
    <location>
        <begin position="964"/>
        <end position="1072"/>
    </location>
</feature>
<dbReference type="Pfam" id="PF16492">
    <property type="entry name" value="Cadherin_C_2"/>
    <property type="match status" value="2"/>
</dbReference>
<dbReference type="PROSITE" id="PS50268">
    <property type="entry name" value="CADHERIN_2"/>
    <property type="match status" value="12"/>
</dbReference>
<dbReference type="EMBL" id="CAUEEQ010014562">
    <property type="protein sequence ID" value="CAJ0938579.1"/>
    <property type="molecule type" value="Genomic_DNA"/>
</dbReference>
<feature type="domain" description="Cadherin" evidence="11">
    <location>
        <begin position="1073"/>
        <end position="1177"/>
    </location>
</feature>
<keyword evidence="2 10" id="KW-0812">Transmembrane</keyword>
<evidence type="ECO:0000259" key="11">
    <source>
        <dbReference type="PROSITE" id="PS50268"/>
    </source>
</evidence>
<feature type="transmembrane region" description="Helical" evidence="10">
    <location>
        <begin position="720"/>
        <end position="742"/>
    </location>
</feature>
<keyword evidence="3" id="KW-0677">Repeat</keyword>
<feature type="domain" description="Cadherin" evidence="11">
    <location>
        <begin position="864"/>
        <end position="963"/>
    </location>
</feature>
<dbReference type="InterPro" id="IPR013164">
    <property type="entry name" value="Cadherin_N"/>
</dbReference>
<evidence type="ECO:0000256" key="6">
    <source>
        <dbReference type="ARBA" id="ARBA00022989"/>
    </source>
</evidence>
<evidence type="ECO:0000256" key="10">
    <source>
        <dbReference type="SAM" id="Phobius"/>
    </source>
</evidence>
<dbReference type="Pfam" id="PF00028">
    <property type="entry name" value="Cadherin"/>
    <property type="match status" value="10"/>
</dbReference>
<dbReference type="CDD" id="cd11304">
    <property type="entry name" value="Cadherin_repeat"/>
    <property type="match status" value="12"/>
</dbReference>
<dbReference type="SUPFAM" id="SSF49313">
    <property type="entry name" value="Cadherin-like"/>
    <property type="match status" value="12"/>
</dbReference>
<comment type="subcellular location">
    <subcellularLocation>
        <location evidence="1">Membrane</location>
        <topology evidence="1">Single-pass membrane protein</topology>
    </subcellularLocation>
</comment>
<reference evidence="12" key="1">
    <citation type="submission" date="2023-07" db="EMBL/GenBank/DDBJ databases">
        <authorList>
            <person name="Stuckert A."/>
        </authorList>
    </citation>
    <scope>NUCLEOTIDE SEQUENCE</scope>
</reference>
<keyword evidence="13" id="KW-1185">Reference proteome</keyword>
<feature type="domain" description="Cadherin" evidence="11">
    <location>
        <begin position="59"/>
        <end position="165"/>
    </location>
</feature>